<feature type="non-terminal residue" evidence="2">
    <location>
        <position position="33"/>
    </location>
</feature>
<evidence type="ECO:0000313" key="2">
    <source>
        <dbReference type="EMBL" id="KKK64376.1"/>
    </source>
</evidence>
<reference evidence="2" key="1">
    <citation type="journal article" date="2015" name="Nature">
        <title>Complex archaea that bridge the gap between prokaryotes and eukaryotes.</title>
        <authorList>
            <person name="Spang A."/>
            <person name="Saw J.H."/>
            <person name="Jorgensen S.L."/>
            <person name="Zaremba-Niedzwiedzka K."/>
            <person name="Martijn J."/>
            <person name="Lind A.E."/>
            <person name="van Eijk R."/>
            <person name="Schleper C."/>
            <person name="Guy L."/>
            <person name="Ettema T.J."/>
        </authorList>
    </citation>
    <scope>NUCLEOTIDE SEQUENCE</scope>
</reference>
<accession>A0A0F8ZWT1</accession>
<dbReference type="AlphaFoldDB" id="A0A0F8ZWT1"/>
<proteinExistence type="predicted"/>
<organism evidence="2">
    <name type="scientific">marine sediment metagenome</name>
    <dbReference type="NCBI Taxonomy" id="412755"/>
    <lineage>
        <taxon>unclassified sequences</taxon>
        <taxon>metagenomes</taxon>
        <taxon>ecological metagenomes</taxon>
    </lineage>
</organism>
<dbReference type="EMBL" id="LAZR01061052">
    <property type="protein sequence ID" value="KKK64376.1"/>
    <property type="molecule type" value="Genomic_DNA"/>
</dbReference>
<protein>
    <submittedName>
        <fullName evidence="2">Uncharacterized protein</fullName>
    </submittedName>
</protein>
<sequence>MSKATKQTSVEKKLTQPKPKAIAQTKLRLTKPG</sequence>
<feature type="region of interest" description="Disordered" evidence="1">
    <location>
        <begin position="1"/>
        <end position="33"/>
    </location>
</feature>
<comment type="caution">
    <text evidence="2">The sequence shown here is derived from an EMBL/GenBank/DDBJ whole genome shotgun (WGS) entry which is preliminary data.</text>
</comment>
<evidence type="ECO:0000256" key="1">
    <source>
        <dbReference type="SAM" id="MobiDB-lite"/>
    </source>
</evidence>
<gene>
    <name evidence="2" type="ORF">LCGC14_2984850</name>
</gene>
<name>A0A0F8ZWT1_9ZZZZ</name>